<dbReference type="InterPro" id="IPR016032">
    <property type="entry name" value="Sig_transdc_resp-reg_C-effctor"/>
</dbReference>
<dbReference type="PROSITE" id="PS50943">
    <property type="entry name" value="HTH_CROC1"/>
    <property type="match status" value="1"/>
</dbReference>
<dbReference type="RefSeq" id="WP_084521031.1">
    <property type="nucleotide sequence ID" value="NZ_JABELX010000003.1"/>
</dbReference>
<sequence length="687" mass="74682">MAVSGDLAGSVQYFRQRAGLSQRAAAELEGLSLGGLRDIEQGRVVRLRASTLRKLGEVFGLSHYEINDLVHQAGIEYGQVSGLKVEILGSLRISVDGRPIGPGSEAQHVLLGLLALTPNVSVPRGAPVDALWNVRPAYGTVDLLQARVSRLRRNFQPTSGDQDGPQPIPATRTGYQLTVSEYQHDLLAFRRLVTRARHARGDGDLDAACDLFADAIALWRGDPLDGIIALQTHLTVLALIREYRAVVVEYASTAVDLGRYHDMLPLLQQAAEADPLHELLHAALMIALAGCGQQAAALDIFNALRRRLVWELGADPSSELTAAYQRVLRQKVSRPESIPIRAQHQLPPDIADFTGRRAEIRQLSGGLSDGKADTSVPIFVIKGMAGIGKTRLAVHVAHRLWLGGRFGDSQLYVNLRGHDVQPPANPASVLATFLRLLGVPGEQVPPGLDERTAMYRDRLYGRDTVIILDNAASDDQALPLLPAGPANLVLLTTKRTLALDGARTLLLPTFTPAEADEVLIRAVGATRVQAEPDATRKLGELCGHLPLALALAAHRLQSRPGWTIADLADRLESAEDRLDEFAAGSRPLRSEFELSYRSLGAAEQQAFRLLGRLPRDVFTGDSVAGLLQTTSSCASHLLDHLADENLLTAVARNRYRLHGSLADYAFSLLPRRHRTYVHRSQLLGACE</sequence>
<protein>
    <submittedName>
        <fullName evidence="4">Helix-turn-helix domain-containing protein</fullName>
    </submittedName>
</protein>
<evidence type="ECO:0000313" key="5">
    <source>
        <dbReference type="Proteomes" id="UP000586827"/>
    </source>
</evidence>
<dbReference type="Gene3D" id="1.10.10.10">
    <property type="entry name" value="Winged helix-like DNA-binding domain superfamily/Winged helix DNA-binding domain"/>
    <property type="match status" value="1"/>
</dbReference>
<dbReference type="PANTHER" id="PTHR35807:SF1">
    <property type="entry name" value="TRANSCRIPTIONAL REGULATOR REDD"/>
    <property type="match status" value="1"/>
</dbReference>
<dbReference type="InterPro" id="IPR001387">
    <property type="entry name" value="Cro/C1-type_HTH"/>
</dbReference>
<gene>
    <name evidence="4" type="ORF">HLB23_09920</name>
</gene>
<dbReference type="SMART" id="SM01043">
    <property type="entry name" value="BTAD"/>
    <property type="match status" value="1"/>
</dbReference>
<dbReference type="Gene3D" id="1.25.40.10">
    <property type="entry name" value="Tetratricopeptide repeat domain"/>
    <property type="match status" value="1"/>
</dbReference>
<dbReference type="InterPro" id="IPR010982">
    <property type="entry name" value="Lambda_DNA-bd_dom_sf"/>
</dbReference>
<evidence type="ECO:0000259" key="3">
    <source>
        <dbReference type="PROSITE" id="PS50943"/>
    </source>
</evidence>
<dbReference type="CDD" id="cd00093">
    <property type="entry name" value="HTH_XRE"/>
    <property type="match status" value="1"/>
</dbReference>
<dbReference type="InterPro" id="IPR005158">
    <property type="entry name" value="BTAD"/>
</dbReference>
<evidence type="ECO:0000313" key="4">
    <source>
        <dbReference type="EMBL" id="NNH70173.1"/>
    </source>
</evidence>
<dbReference type="SUPFAM" id="SSF48452">
    <property type="entry name" value="TPR-like"/>
    <property type="match status" value="1"/>
</dbReference>
<feature type="domain" description="HTH cro/C1-type" evidence="3">
    <location>
        <begin position="11"/>
        <end position="66"/>
    </location>
</feature>
<keyword evidence="2" id="KW-0804">Transcription</keyword>
<dbReference type="CDD" id="cd15831">
    <property type="entry name" value="BTAD"/>
    <property type="match status" value="1"/>
</dbReference>
<dbReference type="SUPFAM" id="SSF47413">
    <property type="entry name" value="lambda repressor-like DNA-binding domains"/>
    <property type="match status" value="1"/>
</dbReference>
<keyword evidence="5" id="KW-1185">Reference proteome</keyword>
<organism evidence="4 5">
    <name type="scientific">Nocardia uniformis</name>
    <dbReference type="NCBI Taxonomy" id="53432"/>
    <lineage>
        <taxon>Bacteria</taxon>
        <taxon>Bacillati</taxon>
        <taxon>Actinomycetota</taxon>
        <taxon>Actinomycetes</taxon>
        <taxon>Mycobacteriales</taxon>
        <taxon>Nocardiaceae</taxon>
        <taxon>Nocardia</taxon>
    </lineage>
</organism>
<dbReference type="PRINTS" id="PR00364">
    <property type="entry name" value="DISEASERSIST"/>
</dbReference>
<dbReference type="PANTHER" id="PTHR35807">
    <property type="entry name" value="TRANSCRIPTIONAL REGULATOR REDD-RELATED"/>
    <property type="match status" value="1"/>
</dbReference>
<evidence type="ECO:0000256" key="2">
    <source>
        <dbReference type="ARBA" id="ARBA00023163"/>
    </source>
</evidence>
<dbReference type="GO" id="GO:0003677">
    <property type="term" value="F:DNA binding"/>
    <property type="evidence" value="ECO:0007669"/>
    <property type="project" value="InterPro"/>
</dbReference>
<dbReference type="SMART" id="SM00530">
    <property type="entry name" value="HTH_XRE"/>
    <property type="match status" value="1"/>
</dbReference>
<reference evidence="4 5" key="1">
    <citation type="submission" date="2020-05" db="EMBL/GenBank/DDBJ databases">
        <title>MicrobeNet Type strains.</title>
        <authorList>
            <person name="Nicholson A.C."/>
        </authorList>
    </citation>
    <scope>NUCLEOTIDE SEQUENCE [LARGE SCALE GENOMIC DNA]</scope>
    <source>
        <strain evidence="4 5">JCM 3224</strain>
    </source>
</reference>
<dbReference type="SUPFAM" id="SSF52540">
    <property type="entry name" value="P-loop containing nucleoside triphosphate hydrolases"/>
    <property type="match status" value="1"/>
</dbReference>
<dbReference type="Proteomes" id="UP000586827">
    <property type="component" value="Unassembled WGS sequence"/>
</dbReference>
<dbReference type="InterPro" id="IPR027417">
    <property type="entry name" value="P-loop_NTPase"/>
</dbReference>
<proteinExistence type="predicted"/>
<dbReference type="EMBL" id="JABELX010000003">
    <property type="protein sequence ID" value="NNH70173.1"/>
    <property type="molecule type" value="Genomic_DNA"/>
</dbReference>
<dbReference type="InterPro" id="IPR051677">
    <property type="entry name" value="AfsR-DnrI-RedD_regulator"/>
</dbReference>
<dbReference type="SUPFAM" id="SSF46894">
    <property type="entry name" value="C-terminal effector domain of the bipartite response regulators"/>
    <property type="match status" value="1"/>
</dbReference>
<dbReference type="InterPro" id="IPR011990">
    <property type="entry name" value="TPR-like_helical_dom_sf"/>
</dbReference>
<dbReference type="Gene3D" id="1.10.260.40">
    <property type="entry name" value="lambda repressor-like DNA-binding domains"/>
    <property type="match status" value="1"/>
</dbReference>
<keyword evidence="1" id="KW-0805">Transcription regulation</keyword>
<dbReference type="InterPro" id="IPR036388">
    <property type="entry name" value="WH-like_DNA-bd_sf"/>
</dbReference>
<name>A0A849BU90_9NOCA</name>
<dbReference type="AlphaFoldDB" id="A0A849BU90"/>
<dbReference type="Pfam" id="PF13560">
    <property type="entry name" value="HTH_31"/>
    <property type="match status" value="1"/>
</dbReference>
<evidence type="ECO:0000256" key="1">
    <source>
        <dbReference type="ARBA" id="ARBA00023015"/>
    </source>
</evidence>
<comment type="caution">
    <text evidence="4">The sequence shown here is derived from an EMBL/GenBank/DDBJ whole genome shotgun (WGS) entry which is preliminary data.</text>
</comment>
<dbReference type="Gene3D" id="3.40.50.300">
    <property type="entry name" value="P-loop containing nucleotide triphosphate hydrolases"/>
    <property type="match status" value="1"/>
</dbReference>
<dbReference type="Pfam" id="PF03704">
    <property type="entry name" value="BTAD"/>
    <property type="match status" value="1"/>
</dbReference>
<accession>A0A849BU90</accession>
<dbReference type="GO" id="GO:0006355">
    <property type="term" value="P:regulation of DNA-templated transcription"/>
    <property type="evidence" value="ECO:0007669"/>
    <property type="project" value="InterPro"/>
</dbReference>